<dbReference type="RefSeq" id="WP_138837980.1">
    <property type="nucleotide sequence ID" value="NZ_VCNI01000002.1"/>
</dbReference>
<keyword evidence="1" id="KW-0732">Signal</keyword>
<evidence type="ECO:0000313" key="3">
    <source>
        <dbReference type="Proteomes" id="UP000751614"/>
    </source>
</evidence>
<evidence type="ECO:0000313" key="2">
    <source>
        <dbReference type="EMBL" id="TMU55632.1"/>
    </source>
</evidence>
<proteinExistence type="predicted"/>
<name>A0ABY2WLA0_9FLAO</name>
<dbReference type="Proteomes" id="UP000751614">
    <property type="component" value="Unassembled WGS sequence"/>
</dbReference>
<comment type="caution">
    <text evidence="2">The sequence shown here is derived from an EMBL/GenBank/DDBJ whole genome shotgun (WGS) entry which is preliminary data.</text>
</comment>
<evidence type="ECO:0000256" key="1">
    <source>
        <dbReference type="SAM" id="SignalP"/>
    </source>
</evidence>
<reference evidence="2 3" key="1">
    <citation type="submission" date="2019-05" db="EMBL/GenBank/DDBJ databases">
        <title>Flagellimonas sp. AsT0115, sp. nov., isolated from a marine red algae, Asparagopsis taxiformis.</title>
        <authorList>
            <person name="Kim J."/>
            <person name="Jeong S.E."/>
            <person name="Jeon C.O."/>
        </authorList>
    </citation>
    <scope>NUCLEOTIDE SEQUENCE [LARGE SCALE GENOMIC DNA]</scope>
    <source>
        <strain evidence="2 3">AsT0115</strain>
    </source>
</reference>
<keyword evidence="3" id="KW-1185">Reference proteome</keyword>
<evidence type="ECO:0008006" key="4">
    <source>
        <dbReference type="Google" id="ProtNLM"/>
    </source>
</evidence>
<protein>
    <recommendedName>
        <fullName evidence="4">Cytochrome c domain-containing protein</fullName>
    </recommendedName>
</protein>
<organism evidence="2 3">
    <name type="scientific">Flagellimonas algicola</name>
    <dbReference type="NCBI Taxonomy" id="2583815"/>
    <lineage>
        <taxon>Bacteria</taxon>
        <taxon>Pseudomonadati</taxon>
        <taxon>Bacteroidota</taxon>
        <taxon>Flavobacteriia</taxon>
        <taxon>Flavobacteriales</taxon>
        <taxon>Flavobacteriaceae</taxon>
        <taxon>Flagellimonas</taxon>
    </lineage>
</organism>
<dbReference type="PROSITE" id="PS51257">
    <property type="entry name" value="PROKAR_LIPOPROTEIN"/>
    <property type="match status" value="1"/>
</dbReference>
<sequence>MKKKLMYLCSLAFLVVLTSCSSDSDEDLTPPNDDLVTYDGNISALIGGSCLGCHSSPTQNGAPFSLTNFTEVQSRAGGILTAISRQTSEARSMPPAGRLPQSAIDLVEQWIEDGTLEN</sequence>
<feature type="signal peptide" evidence="1">
    <location>
        <begin position="1"/>
        <end position="24"/>
    </location>
</feature>
<feature type="chain" id="PRO_5046721159" description="Cytochrome c domain-containing protein" evidence="1">
    <location>
        <begin position="25"/>
        <end position="118"/>
    </location>
</feature>
<accession>A0ABY2WLA0</accession>
<dbReference type="EMBL" id="VCNI01000002">
    <property type="protein sequence ID" value="TMU55632.1"/>
    <property type="molecule type" value="Genomic_DNA"/>
</dbReference>
<gene>
    <name evidence="2" type="ORF">FGG15_15820</name>
</gene>